<organism evidence="15 16">
    <name type="scientific">Gallibacterium trehalosifermentans</name>
    <dbReference type="NCBI Taxonomy" id="516935"/>
    <lineage>
        <taxon>Bacteria</taxon>
        <taxon>Pseudomonadati</taxon>
        <taxon>Pseudomonadota</taxon>
        <taxon>Gammaproteobacteria</taxon>
        <taxon>Pasteurellales</taxon>
        <taxon>Pasteurellaceae</taxon>
        <taxon>Gallibacterium</taxon>
    </lineage>
</organism>
<keyword evidence="4 10" id="KW-1134">Transmembrane beta strand</keyword>
<evidence type="ECO:0000256" key="9">
    <source>
        <dbReference type="ARBA" id="ARBA00023237"/>
    </source>
</evidence>
<feature type="short sequence motif" description="TonB C-terminal box" evidence="11">
    <location>
        <begin position="714"/>
        <end position="731"/>
    </location>
</feature>
<dbReference type="InterPro" id="IPR010949">
    <property type="entry name" value="TonB_Hb/transfer/lactofer_rcpt"/>
</dbReference>
<protein>
    <submittedName>
        <fullName evidence="15">TonB-dependent hemoglobin/transferrin/lactoferrin family receptor</fullName>
    </submittedName>
</protein>
<evidence type="ECO:0000259" key="14">
    <source>
        <dbReference type="Pfam" id="PF07715"/>
    </source>
</evidence>
<evidence type="ECO:0000256" key="3">
    <source>
        <dbReference type="ARBA" id="ARBA00022448"/>
    </source>
</evidence>
<dbReference type="PROSITE" id="PS52016">
    <property type="entry name" value="TONB_DEPENDENT_REC_3"/>
    <property type="match status" value="1"/>
</dbReference>
<reference evidence="15 16" key="1">
    <citation type="submission" date="2024-09" db="EMBL/GenBank/DDBJ databases">
        <authorList>
            <person name="Sun Q."/>
            <person name="Mori K."/>
        </authorList>
    </citation>
    <scope>NUCLEOTIDE SEQUENCE [LARGE SCALE GENOMIC DNA]</scope>
    <source>
        <strain evidence="15 16">CCM 7539</strain>
    </source>
</reference>
<keyword evidence="8 10" id="KW-0472">Membrane</keyword>
<name>A0ABV6H1S3_9PAST</name>
<evidence type="ECO:0000256" key="7">
    <source>
        <dbReference type="ARBA" id="ARBA00023077"/>
    </source>
</evidence>
<dbReference type="CDD" id="cd01347">
    <property type="entry name" value="ligand_gated_channel"/>
    <property type="match status" value="1"/>
</dbReference>
<dbReference type="PROSITE" id="PS01156">
    <property type="entry name" value="TONB_DEPENDENT_REC_2"/>
    <property type="match status" value="1"/>
</dbReference>
<accession>A0ABV6H1S3</accession>
<evidence type="ECO:0000256" key="8">
    <source>
        <dbReference type="ARBA" id="ARBA00023136"/>
    </source>
</evidence>
<dbReference type="NCBIfam" id="TIGR01785">
    <property type="entry name" value="TonB-hemin"/>
    <property type="match status" value="1"/>
</dbReference>
<dbReference type="InterPro" id="IPR000531">
    <property type="entry name" value="Beta-barrel_TonB"/>
</dbReference>
<keyword evidence="6" id="KW-0732">Signal</keyword>
<evidence type="ECO:0000256" key="12">
    <source>
        <dbReference type="RuleBase" id="RU003357"/>
    </source>
</evidence>
<gene>
    <name evidence="15" type="ORF">ACFFHK_03200</name>
</gene>
<dbReference type="EMBL" id="JBHLWB010000002">
    <property type="protein sequence ID" value="MFC0308715.1"/>
    <property type="molecule type" value="Genomic_DNA"/>
</dbReference>
<evidence type="ECO:0000313" key="16">
    <source>
        <dbReference type="Proteomes" id="UP001589767"/>
    </source>
</evidence>
<comment type="similarity">
    <text evidence="2 10 12">Belongs to the TonB-dependent receptor family.</text>
</comment>
<dbReference type="InterPro" id="IPR010917">
    <property type="entry name" value="TonB_rcpt_CS"/>
</dbReference>
<dbReference type="InterPro" id="IPR036942">
    <property type="entry name" value="Beta-barrel_TonB_sf"/>
</dbReference>
<dbReference type="Gene3D" id="2.40.170.20">
    <property type="entry name" value="TonB-dependent receptor, beta-barrel domain"/>
    <property type="match status" value="1"/>
</dbReference>
<dbReference type="InterPro" id="IPR037066">
    <property type="entry name" value="Plug_dom_sf"/>
</dbReference>
<dbReference type="RefSeq" id="WP_382369263.1">
    <property type="nucleotide sequence ID" value="NZ_JBHLWB010000002.1"/>
</dbReference>
<evidence type="ECO:0000256" key="6">
    <source>
        <dbReference type="ARBA" id="ARBA00022729"/>
    </source>
</evidence>
<evidence type="ECO:0000313" key="15">
    <source>
        <dbReference type="EMBL" id="MFC0308715.1"/>
    </source>
</evidence>
<dbReference type="InterPro" id="IPR011276">
    <property type="entry name" value="TonB_haem/Hb_rcpt"/>
</dbReference>
<dbReference type="PANTHER" id="PTHR30442:SF0">
    <property type="entry name" value="FE(3+) DICITRATE TRANSPORT PROTEIN FECA"/>
    <property type="match status" value="1"/>
</dbReference>
<comment type="caution">
    <text evidence="15">The sequence shown here is derived from an EMBL/GenBank/DDBJ whole genome shotgun (WGS) entry which is preliminary data.</text>
</comment>
<dbReference type="InterPro" id="IPR012910">
    <property type="entry name" value="Plug_dom"/>
</dbReference>
<evidence type="ECO:0000256" key="1">
    <source>
        <dbReference type="ARBA" id="ARBA00004571"/>
    </source>
</evidence>
<dbReference type="SUPFAM" id="SSF56935">
    <property type="entry name" value="Porins"/>
    <property type="match status" value="1"/>
</dbReference>
<dbReference type="Proteomes" id="UP001589767">
    <property type="component" value="Unassembled WGS sequence"/>
</dbReference>
<dbReference type="Pfam" id="PF07715">
    <property type="entry name" value="Plug"/>
    <property type="match status" value="1"/>
</dbReference>
<evidence type="ECO:0000256" key="2">
    <source>
        <dbReference type="ARBA" id="ARBA00009810"/>
    </source>
</evidence>
<dbReference type="PANTHER" id="PTHR30442">
    <property type="entry name" value="IRON III DICITRATE TRANSPORT PROTEIN FECA"/>
    <property type="match status" value="1"/>
</dbReference>
<sequence>MLKKTFYQKYLAMLALYLPLLTPTTVLSIQYEALPEIIVNQDDKAVLGGRVFLNSENITQQQADNIGNLINTLPGVSMAGSPNPGGQSINIWGMQDSEDVRVLLDGNQKSFERYQQGSVFIEPDILKRVEVDKGNFSAKYGNGGFGGTVHFTTKEASDFLTENQQIGGLLKYSYHSNDKQNIYSAAIFARNENKDLDGLFYTAIRNGRNIVRPDGTEFLFSENDNKSYLFKVNWFPTDKQRFTFSMVDFKDEGWTPFAAKRSADLPAPTIGDIRKYGLDIAWKRKLVYRKLRDQNYVLEHSYISGNPLINVETKLGLARTIQEDERHKDASKFLSASMGNKSKTEYKDWNFELSNISFFNTKALKHNLTFGIQWHHNQRDVIMLDLSKVKNAQYNYGWYSPAYMPSGNQYTKSFFIEDQIEWDSWVIKPGLRYDHIKNVGQENLANIYNTPRAGHDYRSKSYAGWSPFFGLQWNINKQLSFFSDVSKSWRAPVIDEQYEVQFPSANISGSSRHLKKEKITAVRFGTFFNVDNLLLANDNFQLRTLVFYHRGKNEIFKTRGVVDKESKPIANYRNLPGYRIQGFELEAYYNSDYIFSSFSYSQMKGKRDASPRDPHFPQQTWIAEIPPRTASFSLGFNIPSIDVSLGWRADMVRRQDRAPSDHDPNAFYWSLPKTAGYTLHNAFITWKPKRFKSLKVHLAVDNIFNKNYQQYLGEKVSGVGRNIKVSTSLTF</sequence>
<feature type="domain" description="TonB-dependent receptor-like beta-barrel" evidence="13">
    <location>
        <begin position="275"/>
        <end position="703"/>
    </location>
</feature>
<keyword evidence="7 12" id="KW-0798">TonB box</keyword>
<comment type="subcellular location">
    <subcellularLocation>
        <location evidence="1 10">Cell outer membrane</location>
        <topology evidence="1 10">Multi-pass membrane protein</topology>
    </subcellularLocation>
</comment>
<evidence type="ECO:0000256" key="4">
    <source>
        <dbReference type="ARBA" id="ARBA00022452"/>
    </source>
</evidence>
<dbReference type="InterPro" id="IPR039426">
    <property type="entry name" value="TonB-dep_rcpt-like"/>
</dbReference>
<proteinExistence type="inferred from homology"/>
<evidence type="ECO:0000256" key="10">
    <source>
        <dbReference type="PROSITE-ProRule" id="PRU01360"/>
    </source>
</evidence>
<keyword evidence="9 10" id="KW-0998">Cell outer membrane</keyword>
<keyword evidence="5 10" id="KW-0812">Transmembrane</keyword>
<feature type="domain" description="TonB-dependent receptor plug" evidence="14">
    <location>
        <begin position="53"/>
        <end position="148"/>
    </location>
</feature>
<evidence type="ECO:0000256" key="5">
    <source>
        <dbReference type="ARBA" id="ARBA00022692"/>
    </source>
</evidence>
<evidence type="ECO:0000259" key="13">
    <source>
        <dbReference type="Pfam" id="PF00593"/>
    </source>
</evidence>
<dbReference type="NCBIfam" id="TIGR01786">
    <property type="entry name" value="TonB-hemlactrns"/>
    <property type="match status" value="1"/>
</dbReference>
<keyword evidence="3 10" id="KW-0813">Transport</keyword>
<dbReference type="Pfam" id="PF00593">
    <property type="entry name" value="TonB_dep_Rec_b-barrel"/>
    <property type="match status" value="1"/>
</dbReference>
<evidence type="ECO:0000256" key="11">
    <source>
        <dbReference type="PROSITE-ProRule" id="PRU10144"/>
    </source>
</evidence>
<keyword evidence="16" id="KW-1185">Reference proteome</keyword>
<dbReference type="Gene3D" id="2.170.130.10">
    <property type="entry name" value="TonB-dependent receptor, plug domain"/>
    <property type="match status" value="1"/>
</dbReference>
<keyword evidence="15" id="KW-0675">Receptor</keyword>